<dbReference type="PIRSF" id="PIRSF000114">
    <property type="entry name" value="Glycerol-3-P_dh"/>
    <property type="match status" value="1"/>
</dbReference>
<dbReference type="InterPro" id="IPR013328">
    <property type="entry name" value="6PGD_dom2"/>
</dbReference>
<evidence type="ECO:0000256" key="2">
    <source>
        <dbReference type="ARBA" id="ARBA00023002"/>
    </source>
</evidence>
<evidence type="ECO:0000256" key="1">
    <source>
        <dbReference type="ARBA" id="ARBA00011009"/>
    </source>
</evidence>
<reference evidence="8 9" key="1">
    <citation type="journal article" date="2024" name="Nat. Commun.">
        <title>Phylogenomics reveals the evolutionary origins of lichenization in chlorophyte algae.</title>
        <authorList>
            <person name="Puginier C."/>
            <person name="Libourel C."/>
            <person name="Otte J."/>
            <person name="Skaloud P."/>
            <person name="Haon M."/>
            <person name="Grisel S."/>
            <person name="Petersen M."/>
            <person name="Berrin J.G."/>
            <person name="Delaux P.M."/>
            <person name="Dal Grande F."/>
            <person name="Keller J."/>
        </authorList>
    </citation>
    <scope>NUCLEOTIDE SEQUENCE [LARGE SCALE GENOMIC DNA]</scope>
    <source>
        <strain evidence="8 9">SAG 216-7</strain>
    </source>
</reference>
<comment type="catalytic activity">
    <reaction evidence="3 5">
        <text>sn-glycerol 3-phosphate + NAD(+) = dihydroxyacetone phosphate + NADH + H(+)</text>
        <dbReference type="Rhea" id="RHEA:11092"/>
        <dbReference type="ChEBI" id="CHEBI:15378"/>
        <dbReference type="ChEBI" id="CHEBI:57540"/>
        <dbReference type="ChEBI" id="CHEBI:57597"/>
        <dbReference type="ChEBI" id="CHEBI:57642"/>
        <dbReference type="ChEBI" id="CHEBI:57945"/>
        <dbReference type="EC" id="1.1.1.8"/>
    </reaction>
</comment>
<evidence type="ECO:0000313" key="9">
    <source>
        <dbReference type="Proteomes" id="UP001491310"/>
    </source>
</evidence>
<dbReference type="InterPro" id="IPR011128">
    <property type="entry name" value="G3P_DH_NAD-dep_N"/>
</dbReference>
<organism evidence="8 9">
    <name type="scientific">Coccomyxa subellipsoidea</name>
    <dbReference type="NCBI Taxonomy" id="248742"/>
    <lineage>
        <taxon>Eukaryota</taxon>
        <taxon>Viridiplantae</taxon>
        <taxon>Chlorophyta</taxon>
        <taxon>core chlorophytes</taxon>
        <taxon>Trebouxiophyceae</taxon>
        <taxon>Trebouxiophyceae incertae sedis</taxon>
        <taxon>Coccomyxaceae</taxon>
        <taxon>Coccomyxa</taxon>
    </lineage>
</organism>
<dbReference type="PANTHER" id="PTHR11728">
    <property type="entry name" value="GLYCEROL-3-PHOSPHATE DEHYDROGENASE"/>
    <property type="match status" value="1"/>
</dbReference>
<dbReference type="Gene3D" id="1.10.1040.10">
    <property type="entry name" value="N-(1-d-carboxylethyl)-l-norvaline Dehydrogenase, domain 2"/>
    <property type="match status" value="1"/>
</dbReference>
<comment type="caution">
    <text evidence="8">The sequence shown here is derived from an EMBL/GenBank/DDBJ whole genome shotgun (WGS) entry which is preliminary data.</text>
</comment>
<evidence type="ECO:0000259" key="7">
    <source>
        <dbReference type="Pfam" id="PF07479"/>
    </source>
</evidence>
<keyword evidence="4" id="KW-0520">NAD</keyword>
<sequence length="358" mass="37998">MTDTSGQLSKERTNVGVIGGGAWGTALAMHAAAMGHDTIIWAREKEVAESINDPAVKENTTYLQGYKVPEALRASNDIKAVVAHAEILLMVIPTPFVAATMSTIRDSLRPEQIIVSCTKGILNDTLETVNQILTRVVPETLHGQLAYLSGPSFAAEVAQGMPTAVTIASKSDTVAARVQLLLSTPRFRCYRTTDVEGVELGGALKNVLALACGISDGLNFGCNGRAALITRGLSEMTRLAVALGAHPLTMGGLAGMGDLVLTCTGDLSRNRTVGIRLGKGEKLKDIIDSMKAVAEGVLTSRSAHQLAQKLNVECPIIAGIYKVIHENADARAVVSETMSRELRAEVDPELFEAAARQR</sequence>
<evidence type="ECO:0000256" key="4">
    <source>
        <dbReference type="RuleBase" id="RU000437"/>
    </source>
</evidence>
<evidence type="ECO:0000256" key="3">
    <source>
        <dbReference type="ARBA" id="ARBA00048683"/>
    </source>
</evidence>
<feature type="domain" description="Glycerol-3-phosphate dehydrogenase NAD-dependent N-terminal" evidence="6">
    <location>
        <begin position="15"/>
        <end position="173"/>
    </location>
</feature>
<accession>A0ABR2YQ77</accession>
<dbReference type="NCBIfam" id="NF000942">
    <property type="entry name" value="PRK00094.1-4"/>
    <property type="match status" value="1"/>
</dbReference>
<keyword evidence="9" id="KW-1185">Reference proteome</keyword>
<dbReference type="SUPFAM" id="SSF51735">
    <property type="entry name" value="NAD(P)-binding Rossmann-fold domains"/>
    <property type="match status" value="1"/>
</dbReference>
<dbReference type="EC" id="1.1.1.8" evidence="5"/>
<evidence type="ECO:0000313" key="8">
    <source>
        <dbReference type="EMBL" id="KAK9909230.1"/>
    </source>
</evidence>
<dbReference type="NCBIfam" id="NF000940">
    <property type="entry name" value="PRK00094.1-2"/>
    <property type="match status" value="1"/>
</dbReference>
<proteinExistence type="inferred from homology"/>
<evidence type="ECO:0000256" key="5">
    <source>
        <dbReference type="RuleBase" id="RU361243"/>
    </source>
</evidence>
<dbReference type="PROSITE" id="PS00957">
    <property type="entry name" value="NAD_G3PDH"/>
    <property type="match status" value="1"/>
</dbReference>
<dbReference type="SUPFAM" id="SSF48179">
    <property type="entry name" value="6-phosphogluconate dehydrogenase C-terminal domain-like"/>
    <property type="match status" value="1"/>
</dbReference>
<dbReference type="EMBL" id="JALJOT010000007">
    <property type="protein sequence ID" value="KAK9909230.1"/>
    <property type="molecule type" value="Genomic_DNA"/>
</dbReference>
<gene>
    <name evidence="8" type="ORF">WJX75_009218</name>
</gene>
<dbReference type="HAMAP" id="MF_00394">
    <property type="entry name" value="NAD_Glyc3P_dehydrog"/>
    <property type="match status" value="1"/>
</dbReference>
<dbReference type="Proteomes" id="UP001491310">
    <property type="component" value="Unassembled WGS sequence"/>
</dbReference>
<keyword evidence="2 4" id="KW-0560">Oxidoreductase</keyword>
<dbReference type="InterPro" id="IPR008927">
    <property type="entry name" value="6-PGluconate_DH-like_C_sf"/>
</dbReference>
<comment type="similarity">
    <text evidence="1 4">Belongs to the NAD-dependent glycerol-3-phosphate dehydrogenase family.</text>
</comment>
<dbReference type="InterPro" id="IPR006109">
    <property type="entry name" value="G3P_DH_NAD-dep_C"/>
</dbReference>
<dbReference type="Pfam" id="PF07479">
    <property type="entry name" value="NAD_Gly3P_dh_C"/>
    <property type="match status" value="1"/>
</dbReference>
<dbReference type="InterPro" id="IPR006168">
    <property type="entry name" value="G3P_DH_NAD-dep"/>
</dbReference>
<feature type="domain" description="Glycerol-3-phosphate dehydrogenase NAD-dependent C-terminal" evidence="7">
    <location>
        <begin position="194"/>
        <end position="334"/>
    </location>
</feature>
<dbReference type="Pfam" id="PF01210">
    <property type="entry name" value="NAD_Gly3P_dh_N"/>
    <property type="match status" value="1"/>
</dbReference>
<dbReference type="InterPro" id="IPR036291">
    <property type="entry name" value="NAD(P)-bd_dom_sf"/>
</dbReference>
<evidence type="ECO:0000259" key="6">
    <source>
        <dbReference type="Pfam" id="PF01210"/>
    </source>
</evidence>
<name>A0ABR2YQ77_9CHLO</name>
<dbReference type="PRINTS" id="PR00077">
    <property type="entry name" value="GPDHDRGNASE"/>
</dbReference>
<protein>
    <recommendedName>
        <fullName evidence="5">Glycerol-3-phosphate dehydrogenase [NAD(+)]</fullName>
        <ecNumber evidence="5">1.1.1.8</ecNumber>
    </recommendedName>
</protein>
<dbReference type="PANTHER" id="PTHR11728:SF1">
    <property type="entry name" value="GLYCEROL-3-PHOSPHATE DEHYDROGENASE [NAD(+)] 2, CHLOROPLASTIC"/>
    <property type="match status" value="1"/>
</dbReference>
<dbReference type="Gene3D" id="3.40.50.720">
    <property type="entry name" value="NAD(P)-binding Rossmann-like Domain"/>
    <property type="match status" value="1"/>
</dbReference>